<sequence>GLRMVNDDPELVFHPLKKIEIIVKGDKKQFVAELLDRSGATGYTLIKDVAGMGEHGFHEGRLLFNDQASLLLFVAVASDETIRRVAAGLKPLFEKNTGVMFISEAQVVRLEHFLKREQGRSVRGNRAGAHPWPARAASSTSPGRPCGLASRARVPVRRRAGHRSWFSPAFGRFCLVDIDLAFLAPFALALLATGALAGVLAGLLGVGGGIVIVPVLYLVLPALGVEPAITMHIAVATSLATIVPTGLVSARSHLRRGGVDLAVLKRVAPWVVVGVGLGLAVGARSGGAVLTAVFASVALLVAVYMATTREGWRVAQQPPGWLGMVPIGLGLGGFSVVMGIGGGTLGVPTLTACNLPIRKAVGTSAAIGPIIALPGVLGFVAAGWGHPDLPPFSLGYANALGFLLIAPTTILCAPLGARLAHSIPPAWLRRAFALFLLLTSARMFWGIAASGPCPPALAAPARRLMSAAMRSRVAVPLAPSVAVVGAGLAGLTCARRLAAGGLAVRVFEKSRGLGGRLATRRSRAGWHFDHGAQFVTARGA</sequence>
<comment type="subcellular location">
    <subcellularLocation>
        <location evidence="1">Membrane</location>
        <topology evidence="1">Multi-pass membrane protein</topology>
    </subcellularLocation>
</comment>
<feature type="transmembrane region" description="Helical" evidence="6">
    <location>
        <begin position="360"/>
        <end position="384"/>
    </location>
</feature>
<dbReference type="InterPro" id="IPR015867">
    <property type="entry name" value="N-reg_PII/ATP_PRibTrfase_C"/>
</dbReference>
<dbReference type="InterPro" id="IPR002187">
    <property type="entry name" value="N-reg_PII"/>
</dbReference>
<feature type="transmembrane region" description="Helical" evidence="6">
    <location>
        <begin position="197"/>
        <end position="220"/>
    </location>
</feature>
<dbReference type="InterPro" id="IPR036188">
    <property type="entry name" value="FAD/NAD-bd_sf"/>
</dbReference>
<feature type="transmembrane region" description="Helical" evidence="6">
    <location>
        <begin position="327"/>
        <end position="348"/>
    </location>
</feature>
<dbReference type="GO" id="GO:0030234">
    <property type="term" value="F:enzyme regulator activity"/>
    <property type="evidence" value="ECO:0007669"/>
    <property type="project" value="InterPro"/>
</dbReference>
<feature type="transmembrane region" description="Helical" evidence="6">
    <location>
        <begin position="396"/>
        <end position="415"/>
    </location>
</feature>
<evidence type="ECO:0000256" key="6">
    <source>
        <dbReference type="SAM" id="Phobius"/>
    </source>
</evidence>
<dbReference type="InterPro" id="IPR002781">
    <property type="entry name" value="TM_pro_TauE-like"/>
</dbReference>
<evidence type="ECO:0000256" key="2">
    <source>
        <dbReference type="ARBA" id="ARBA00022692"/>
    </source>
</evidence>
<dbReference type="EMBL" id="CAJNJA010067498">
    <property type="protein sequence ID" value="CAE7892533.1"/>
    <property type="molecule type" value="Genomic_DNA"/>
</dbReference>
<dbReference type="AlphaFoldDB" id="A0A813B580"/>
<feature type="non-terminal residue" evidence="7">
    <location>
        <position position="1"/>
    </location>
</feature>
<evidence type="ECO:0000256" key="4">
    <source>
        <dbReference type="ARBA" id="ARBA00023136"/>
    </source>
</evidence>
<protein>
    <recommendedName>
        <fullName evidence="9">Membrane transporter protein</fullName>
    </recommendedName>
</protein>
<dbReference type="PROSITE" id="PS51343">
    <property type="entry name" value="PII_GLNB_DOM"/>
    <property type="match status" value="1"/>
</dbReference>
<keyword evidence="4 6" id="KW-0472">Membrane</keyword>
<keyword evidence="3 6" id="KW-1133">Transmembrane helix</keyword>
<feature type="region of interest" description="Disordered" evidence="5">
    <location>
        <begin position="124"/>
        <end position="148"/>
    </location>
</feature>
<feature type="transmembrane region" description="Helical" evidence="6">
    <location>
        <begin position="427"/>
        <end position="445"/>
    </location>
</feature>
<dbReference type="GO" id="GO:0006808">
    <property type="term" value="P:regulation of nitrogen utilization"/>
    <property type="evidence" value="ECO:0007669"/>
    <property type="project" value="InterPro"/>
</dbReference>
<comment type="caution">
    <text evidence="7">The sequence shown here is derived from an EMBL/GenBank/DDBJ whole genome shotgun (WGS) entry which is preliminary data.</text>
</comment>
<dbReference type="Proteomes" id="UP000601435">
    <property type="component" value="Unassembled WGS sequence"/>
</dbReference>
<name>A0A813B580_9DINO</name>
<proteinExistence type="predicted"/>
<evidence type="ECO:0000256" key="1">
    <source>
        <dbReference type="ARBA" id="ARBA00004141"/>
    </source>
</evidence>
<dbReference type="GO" id="GO:0016020">
    <property type="term" value="C:membrane"/>
    <property type="evidence" value="ECO:0007669"/>
    <property type="project" value="UniProtKB-SubCell"/>
</dbReference>
<feature type="transmembrane region" description="Helical" evidence="6">
    <location>
        <begin position="227"/>
        <end position="247"/>
    </location>
</feature>
<dbReference type="OrthoDB" id="45486at2759"/>
<dbReference type="InterPro" id="IPR011322">
    <property type="entry name" value="N-reg_PII-like_a/b"/>
</dbReference>
<evidence type="ECO:0008006" key="9">
    <source>
        <dbReference type="Google" id="ProtNLM"/>
    </source>
</evidence>
<feature type="transmembrane region" description="Helical" evidence="6">
    <location>
        <begin position="169"/>
        <end position="191"/>
    </location>
</feature>
<dbReference type="SUPFAM" id="SSF51905">
    <property type="entry name" value="FAD/NAD(P)-binding domain"/>
    <property type="match status" value="1"/>
</dbReference>
<feature type="transmembrane region" description="Helical" evidence="6">
    <location>
        <begin position="267"/>
        <end position="283"/>
    </location>
</feature>
<dbReference type="Gene3D" id="3.30.70.120">
    <property type="match status" value="1"/>
</dbReference>
<reference evidence="7" key="1">
    <citation type="submission" date="2021-02" db="EMBL/GenBank/DDBJ databases">
        <authorList>
            <person name="Dougan E. K."/>
            <person name="Rhodes N."/>
            <person name="Thang M."/>
            <person name="Chan C."/>
        </authorList>
    </citation>
    <scope>NUCLEOTIDE SEQUENCE</scope>
</reference>
<dbReference type="Pfam" id="PF00543">
    <property type="entry name" value="P-II"/>
    <property type="match status" value="1"/>
</dbReference>
<feature type="non-terminal residue" evidence="7">
    <location>
        <position position="540"/>
    </location>
</feature>
<accession>A0A813B580</accession>
<evidence type="ECO:0000256" key="5">
    <source>
        <dbReference type="SAM" id="MobiDB-lite"/>
    </source>
</evidence>
<keyword evidence="8" id="KW-1185">Reference proteome</keyword>
<evidence type="ECO:0000313" key="7">
    <source>
        <dbReference type="EMBL" id="CAE7892533.1"/>
    </source>
</evidence>
<dbReference type="PANTHER" id="PTHR43483">
    <property type="entry name" value="MEMBRANE TRANSPORTER PROTEIN HI_0806-RELATED"/>
    <property type="match status" value="1"/>
</dbReference>
<dbReference type="Pfam" id="PF01925">
    <property type="entry name" value="TauE"/>
    <property type="match status" value="1"/>
</dbReference>
<dbReference type="Pfam" id="PF13450">
    <property type="entry name" value="NAD_binding_8"/>
    <property type="match status" value="1"/>
</dbReference>
<dbReference type="SUPFAM" id="SSF54913">
    <property type="entry name" value="GlnB-like"/>
    <property type="match status" value="1"/>
</dbReference>
<dbReference type="PANTHER" id="PTHR43483:SF3">
    <property type="entry name" value="MEMBRANE TRANSPORTER PROTEIN HI_0806-RELATED"/>
    <property type="match status" value="1"/>
</dbReference>
<evidence type="ECO:0000313" key="8">
    <source>
        <dbReference type="Proteomes" id="UP000601435"/>
    </source>
</evidence>
<dbReference type="Gene3D" id="3.50.50.60">
    <property type="entry name" value="FAD/NAD(P)-binding domain"/>
    <property type="match status" value="1"/>
</dbReference>
<organism evidence="7 8">
    <name type="scientific">Symbiodinium necroappetens</name>
    <dbReference type="NCBI Taxonomy" id="1628268"/>
    <lineage>
        <taxon>Eukaryota</taxon>
        <taxon>Sar</taxon>
        <taxon>Alveolata</taxon>
        <taxon>Dinophyceae</taxon>
        <taxon>Suessiales</taxon>
        <taxon>Symbiodiniaceae</taxon>
        <taxon>Symbiodinium</taxon>
    </lineage>
</organism>
<keyword evidence="2 6" id="KW-0812">Transmembrane</keyword>
<evidence type="ECO:0000256" key="3">
    <source>
        <dbReference type="ARBA" id="ARBA00022989"/>
    </source>
</evidence>
<gene>
    <name evidence="7" type="ORF">SNEC2469_LOCUS29704</name>
</gene>